<feature type="region of interest" description="Disordered" evidence="2">
    <location>
        <begin position="120"/>
        <end position="173"/>
    </location>
</feature>
<dbReference type="AlphaFoldDB" id="A0A4S8JNL2"/>
<dbReference type="STRING" id="52838.A0A4S8JNL2"/>
<dbReference type="PANTHER" id="PTHR33493">
    <property type="entry name" value="LATE EMBRYOGENESIS ABUNDANT PROTEIN 6-RELATED"/>
    <property type="match status" value="1"/>
</dbReference>
<gene>
    <name evidence="3" type="ORF">C4D60_Mb01t19450</name>
</gene>
<dbReference type="GO" id="GO:0009793">
    <property type="term" value="P:embryo development ending in seed dormancy"/>
    <property type="evidence" value="ECO:0007669"/>
    <property type="project" value="InterPro"/>
</dbReference>
<evidence type="ECO:0000313" key="3">
    <source>
        <dbReference type="EMBL" id="THU63781.1"/>
    </source>
</evidence>
<evidence type="ECO:0000256" key="2">
    <source>
        <dbReference type="SAM" id="MobiDB-lite"/>
    </source>
</evidence>
<protein>
    <submittedName>
        <fullName evidence="3">Uncharacterized protein</fullName>
    </submittedName>
</protein>
<name>A0A4S8JNL2_MUSBA</name>
<accession>A0A4S8JNL2</accession>
<dbReference type="Proteomes" id="UP000317650">
    <property type="component" value="Chromosome 1"/>
</dbReference>
<feature type="compositionally biased region" description="Polar residues" evidence="2">
    <location>
        <begin position="122"/>
        <end position="137"/>
    </location>
</feature>
<comment type="similarity">
    <text evidence="1">Belongs to the LEA type 1 family.</text>
</comment>
<sequence>MNLTLSSLGHAARQDPPASPGVLCFPCTPRNPFPAFIYAAPSLPPRVGAADLIATMQAGKNAMASVKETAENVAASAKSGMDKTMATVQEKVEKMTARTPAQKEMAEERKQVKIREAEVNKQETMQSNAVEHQQTLAGGQVADPGFYPVEGAAGGGTGAARPSAAHDPFLGAR</sequence>
<proteinExistence type="inferred from homology"/>
<keyword evidence="4" id="KW-1185">Reference proteome</keyword>
<dbReference type="InterPro" id="IPR005513">
    <property type="entry name" value="LEA_1"/>
</dbReference>
<evidence type="ECO:0000256" key="1">
    <source>
        <dbReference type="ARBA" id="ARBA00010975"/>
    </source>
</evidence>
<reference evidence="3 4" key="1">
    <citation type="journal article" date="2019" name="Nat. Plants">
        <title>Genome sequencing of Musa balbisiana reveals subgenome evolution and function divergence in polyploid bananas.</title>
        <authorList>
            <person name="Yao X."/>
        </authorList>
    </citation>
    <scope>NUCLEOTIDE SEQUENCE [LARGE SCALE GENOMIC DNA]</scope>
    <source>
        <strain evidence="4">cv. DH-PKW</strain>
        <tissue evidence="3">Leaves</tissue>
    </source>
</reference>
<dbReference type="Pfam" id="PF03760">
    <property type="entry name" value="LEA_1"/>
    <property type="match status" value="1"/>
</dbReference>
<dbReference type="EMBL" id="PYDT01000004">
    <property type="protein sequence ID" value="THU63781.1"/>
    <property type="molecule type" value="Genomic_DNA"/>
</dbReference>
<comment type="caution">
    <text evidence="3">The sequence shown here is derived from an EMBL/GenBank/DDBJ whole genome shotgun (WGS) entry which is preliminary data.</text>
</comment>
<dbReference type="PANTHER" id="PTHR33493:SF2">
    <property type="entry name" value="LATE EMBRYOGENESIS ABUNDANT PROTEIN 46"/>
    <property type="match status" value="1"/>
</dbReference>
<evidence type="ECO:0000313" key="4">
    <source>
        <dbReference type="Proteomes" id="UP000317650"/>
    </source>
</evidence>
<organism evidence="3 4">
    <name type="scientific">Musa balbisiana</name>
    <name type="common">Banana</name>
    <dbReference type="NCBI Taxonomy" id="52838"/>
    <lineage>
        <taxon>Eukaryota</taxon>
        <taxon>Viridiplantae</taxon>
        <taxon>Streptophyta</taxon>
        <taxon>Embryophyta</taxon>
        <taxon>Tracheophyta</taxon>
        <taxon>Spermatophyta</taxon>
        <taxon>Magnoliopsida</taxon>
        <taxon>Liliopsida</taxon>
        <taxon>Zingiberales</taxon>
        <taxon>Musaceae</taxon>
        <taxon>Musa</taxon>
    </lineage>
</organism>